<accession>A0A9P7AKW6</accession>
<evidence type="ECO:0000313" key="3">
    <source>
        <dbReference type="Proteomes" id="UP000719766"/>
    </source>
</evidence>
<dbReference type="Proteomes" id="UP000719766">
    <property type="component" value="Unassembled WGS sequence"/>
</dbReference>
<feature type="compositionally biased region" description="Basic and acidic residues" evidence="1">
    <location>
        <begin position="78"/>
        <end position="87"/>
    </location>
</feature>
<evidence type="ECO:0000256" key="1">
    <source>
        <dbReference type="SAM" id="MobiDB-lite"/>
    </source>
</evidence>
<proteinExistence type="predicted"/>
<feature type="region of interest" description="Disordered" evidence="1">
    <location>
        <begin position="51"/>
        <end position="141"/>
    </location>
</feature>
<reference evidence="2" key="1">
    <citation type="journal article" date="2020" name="New Phytol.">
        <title>Comparative genomics reveals dynamic genome evolution in host specialist ectomycorrhizal fungi.</title>
        <authorList>
            <person name="Lofgren L.A."/>
            <person name="Nguyen N.H."/>
            <person name="Vilgalys R."/>
            <person name="Ruytinx J."/>
            <person name="Liao H.L."/>
            <person name="Branco S."/>
            <person name="Kuo A."/>
            <person name="LaButti K."/>
            <person name="Lipzen A."/>
            <person name="Andreopoulos W."/>
            <person name="Pangilinan J."/>
            <person name="Riley R."/>
            <person name="Hundley H."/>
            <person name="Na H."/>
            <person name="Barry K."/>
            <person name="Grigoriev I.V."/>
            <person name="Stajich J.E."/>
            <person name="Kennedy P.G."/>
        </authorList>
    </citation>
    <scope>NUCLEOTIDE SEQUENCE</scope>
    <source>
        <strain evidence="2">S12</strain>
    </source>
</reference>
<dbReference type="GeneID" id="64605019"/>
<feature type="compositionally biased region" description="Low complexity" evidence="1">
    <location>
        <begin position="88"/>
        <end position="106"/>
    </location>
</feature>
<organism evidence="2 3">
    <name type="scientific">Suillus plorans</name>
    <dbReference type="NCBI Taxonomy" id="116603"/>
    <lineage>
        <taxon>Eukaryota</taxon>
        <taxon>Fungi</taxon>
        <taxon>Dikarya</taxon>
        <taxon>Basidiomycota</taxon>
        <taxon>Agaricomycotina</taxon>
        <taxon>Agaricomycetes</taxon>
        <taxon>Agaricomycetidae</taxon>
        <taxon>Boletales</taxon>
        <taxon>Suillineae</taxon>
        <taxon>Suillaceae</taxon>
        <taxon>Suillus</taxon>
    </lineage>
</organism>
<sequence length="311" mass="34489">MATSHYQGHCRTSALEDDNRDDAVIMSRTASVTPLAVNIPSTPPRVKQLFGLVTPPDSRPRPNLFGIRPTSPPRTPVRRSDVPKDTESLTVSENSSERSSNQSTTNPRWPPPGLLTPDNTPPRLSKPRFVPVSHKQETTKSEFSLSLQTTSAVVEISEIFKHHAEIIQDTRKSEPVTTQCNGIKPIRAPDSYRIPHIDQYAGLPPSNSSVNVRASQRRQSQDIAARPITYVNSQYHGLTLRCDQCQRSVESPTQYCFQHGPKSPDTPTVLTAPNLRNAVDSHYVAFNAHAQSNFQLNTAFSMIPKILIPLS</sequence>
<dbReference type="OrthoDB" id="2668486at2759"/>
<evidence type="ECO:0000313" key="2">
    <source>
        <dbReference type="EMBL" id="KAG1790891.1"/>
    </source>
</evidence>
<protein>
    <submittedName>
        <fullName evidence="2">Uncharacterized protein</fullName>
    </submittedName>
</protein>
<gene>
    <name evidence="2" type="ORF">HD556DRAFT_668388</name>
</gene>
<dbReference type="RefSeq" id="XP_041157819.1">
    <property type="nucleotide sequence ID" value="XM_041311255.1"/>
</dbReference>
<dbReference type="EMBL" id="JABBWE010000046">
    <property type="protein sequence ID" value="KAG1790891.1"/>
    <property type="molecule type" value="Genomic_DNA"/>
</dbReference>
<keyword evidence="3" id="KW-1185">Reference proteome</keyword>
<comment type="caution">
    <text evidence="2">The sequence shown here is derived from an EMBL/GenBank/DDBJ whole genome shotgun (WGS) entry which is preliminary data.</text>
</comment>
<dbReference type="AlphaFoldDB" id="A0A9P7AKW6"/>
<name>A0A9P7AKW6_9AGAM</name>